<keyword evidence="1" id="KW-0229">DNA integration</keyword>
<dbReference type="PANTHER" id="PTHR30349:SF88">
    <property type="entry name" value="BLL1584 PROTEIN"/>
    <property type="match status" value="1"/>
</dbReference>
<organism evidence="4 5">
    <name type="scientific">Paraurantiacibacter namhicola</name>
    <dbReference type="NCBI Taxonomy" id="645517"/>
    <lineage>
        <taxon>Bacteria</taxon>
        <taxon>Pseudomonadati</taxon>
        <taxon>Pseudomonadota</taxon>
        <taxon>Alphaproteobacteria</taxon>
        <taxon>Sphingomonadales</taxon>
        <taxon>Erythrobacteraceae</taxon>
        <taxon>Paraurantiacibacter</taxon>
    </lineage>
</organism>
<dbReference type="PATRIC" id="fig|645517.4.peg.2408"/>
<dbReference type="InterPro" id="IPR011010">
    <property type="entry name" value="DNA_brk_join_enz"/>
</dbReference>
<evidence type="ECO:0000313" key="4">
    <source>
        <dbReference type="EMBL" id="ANU08704.1"/>
    </source>
</evidence>
<sequence length="400" mass="44763">MDFSWIPKACRLTDLSKIGNRQKLKPRPGDEPHWQRLRSGAFVGYRPAKGQGKGNWFARAYDADRQKYLRQPLGDYGQLEGHVVFATARRDAEIWADRVQSGGITSDPIVTVEDACRAYFKRNPGPIAAGVFRRHVFDDPIASLHLSKLRRHHVQAWRDRLEAAPALISRSKAGPTRTKPRASSTVNRDMVPLRAALGQFLNPGAPNTDAAWQEALKPHKGADKRRVLYLDRNQRERLLTTASEEVAPFVRAMCQLPLRPGAIAQLQVKDLELRTRTISVGKDKSGRTRQIALPEAISRFLAKQAEGCGPMEPLFRRKDGRAWSKDAWKGPIKDAARLAELPEATTAYTLRHSVITDLIRHGVPALTVAQLSGTSVAMIERHYGHLVREDAEAALERLIL</sequence>
<dbReference type="Pfam" id="PF00589">
    <property type="entry name" value="Phage_integrase"/>
    <property type="match status" value="1"/>
</dbReference>
<accession>A0A1C7DB80</accession>
<dbReference type="Gene3D" id="1.10.443.10">
    <property type="entry name" value="Intergrase catalytic core"/>
    <property type="match status" value="1"/>
</dbReference>
<proteinExistence type="predicted"/>
<dbReference type="EMBL" id="CP016545">
    <property type="protein sequence ID" value="ANU08704.1"/>
    <property type="molecule type" value="Genomic_DNA"/>
</dbReference>
<protein>
    <submittedName>
        <fullName evidence="4">Site-specific tyrosine recombinase XerC</fullName>
    </submittedName>
</protein>
<evidence type="ECO:0000256" key="2">
    <source>
        <dbReference type="ARBA" id="ARBA00023172"/>
    </source>
</evidence>
<dbReference type="GO" id="GO:0003677">
    <property type="term" value="F:DNA binding"/>
    <property type="evidence" value="ECO:0007669"/>
    <property type="project" value="InterPro"/>
</dbReference>
<dbReference type="KEGG" id="anh:A6F65_02423"/>
<evidence type="ECO:0000259" key="3">
    <source>
        <dbReference type="PROSITE" id="PS51898"/>
    </source>
</evidence>
<keyword evidence="5" id="KW-1185">Reference proteome</keyword>
<dbReference type="PANTHER" id="PTHR30349">
    <property type="entry name" value="PHAGE INTEGRASE-RELATED"/>
    <property type="match status" value="1"/>
</dbReference>
<dbReference type="GO" id="GO:0015074">
    <property type="term" value="P:DNA integration"/>
    <property type="evidence" value="ECO:0007669"/>
    <property type="project" value="UniProtKB-KW"/>
</dbReference>
<dbReference type="PROSITE" id="PS51898">
    <property type="entry name" value="TYR_RECOMBINASE"/>
    <property type="match status" value="1"/>
</dbReference>
<dbReference type="InterPro" id="IPR050090">
    <property type="entry name" value="Tyrosine_recombinase_XerCD"/>
</dbReference>
<gene>
    <name evidence="4" type="ORF">A6F65_02423</name>
</gene>
<name>A0A1C7DB80_9SPHN</name>
<dbReference type="InterPro" id="IPR002104">
    <property type="entry name" value="Integrase_catalytic"/>
</dbReference>
<dbReference type="InterPro" id="IPR013762">
    <property type="entry name" value="Integrase-like_cat_sf"/>
</dbReference>
<feature type="domain" description="Tyr recombinase" evidence="3">
    <location>
        <begin position="225"/>
        <end position="396"/>
    </location>
</feature>
<dbReference type="STRING" id="645517.A6F65_02423"/>
<dbReference type="GO" id="GO:0006310">
    <property type="term" value="P:DNA recombination"/>
    <property type="evidence" value="ECO:0007669"/>
    <property type="project" value="UniProtKB-KW"/>
</dbReference>
<dbReference type="Proteomes" id="UP000092698">
    <property type="component" value="Chromosome"/>
</dbReference>
<dbReference type="SUPFAM" id="SSF56349">
    <property type="entry name" value="DNA breaking-rejoining enzymes"/>
    <property type="match status" value="1"/>
</dbReference>
<evidence type="ECO:0000313" key="5">
    <source>
        <dbReference type="Proteomes" id="UP000092698"/>
    </source>
</evidence>
<keyword evidence="2" id="KW-0233">DNA recombination</keyword>
<dbReference type="AlphaFoldDB" id="A0A1C7DB80"/>
<evidence type="ECO:0000256" key="1">
    <source>
        <dbReference type="ARBA" id="ARBA00022908"/>
    </source>
</evidence>
<dbReference type="OrthoDB" id="7465727at2"/>
<reference evidence="4 5" key="1">
    <citation type="submission" date="2016-07" db="EMBL/GenBank/DDBJ databases">
        <title>Complete genome sequence of Altererythrobacter namhicola JCM 16345T, containing esterase-encoding genes.</title>
        <authorList>
            <person name="Cheng H."/>
            <person name="Wu Y.-H."/>
            <person name="Jian S.-L."/>
            <person name="Huo Y.-Y."/>
            <person name="Wang C.-S."/>
            <person name="Xu X.-W."/>
        </authorList>
    </citation>
    <scope>NUCLEOTIDE SEQUENCE [LARGE SCALE GENOMIC DNA]</scope>
    <source>
        <strain evidence="4 5">JCM 16345</strain>
    </source>
</reference>